<proteinExistence type="predicted"/>
<dbReference type="EMBL" id="CAADRP010001796">
    <property type="protein sequence ID" value="VFU52572.1"/>
    <property type="molecule type" value="Genomic_DNA"/>
</dbReference>
<evidence type="ECO:0000313" key="1">
    <source>
        <dbReference type="EMBL" id="VFU52572.1"/>
    </source>
</evidence>
<reference evidence="1" key="1">
    <citation type="submission" date="2019-03" db="EMBL/GenBank/DDBJ databases">
        <authorList>
            <person name="Mank J."/>
            <person name="Almeida P."/>
        </authorList>
    </citation>
    <scope>NUCLEOTIDE SEQUENCE</scope>
    <source>
        <strain evidence="1">78183</strain>
    </source>
</reference>
<sequence length="79" mass="8855">MPKSNSLSNLLRAGFKTTNTSTASAGYRTLESFFTNLESKTHSKNPPNQKLPLGPKNNLKLTYNLLHHLQLILAFLRSQ</sequence>
<organism evidence="1">
    <name type="scientific">Salix viminalis</name>
    <name type="common">Common osier</name>
    <name type="synonym">Basket willow</name>
    <dbReference type="NCBI Taxonomy" id="40686"/>
    <lineage>
        <taxon>Eukaryota</taxon>
        <taxon>Viridiplantae</taxon>
        <taxon>Streptophyta</taxon>
        <taxon>Embryophyta</taxon>
        <taxon>Tracheophyta</taxon>
        <taxon>Spermatophyta</taxon>
        <taxon>Magnoliopsida</taxon>
        <taxon>eudicotyledons</taxon>
        <taxon>Gunneridae</taxon>
        <taxon>Pentapetalae</taxon>
        <taxon>rosids</taxon>
        <taxon>fabids</taxon>
        <taxon>Malpighiales</taxon>
        <taxon>Salicaceae</taxon>
        <taxon>Saliceae</taxon>
        <taxon>Salix</taxon>
    </lineage>
</organism>
<accession>A0A6N2MEY9</accession>
<name>A0A6N2MEY9_SALVM</name>
<gene>
    <name evidence="1" type="ORF">SVIM_LOCUS361719</name>
</gene>
<dbReference type="AlphaFoldDB" id="A0A6N2MEY9"/>
<protein>
    <submittedName>
        <fullName evidence="1">Uncharacterized protein</fullName>
    </submittedName>
</protein>